<dbReference type="InterPro" id="IPR057626">
    <property type="entry name" value="S-S_Temptin"/>
</dbReference>
<evidence type="ECO:0000313" key="8">
    <source>
        <dbReference type="RefSeq" id="XP_055898352.1"/>
    </source>
</evidence>
<dbReference type="InterPro" id="IPR014784">
    <property type="entry name" value="Cu2_ascorb_mOase-like_C"/>
</dbReference>
<evidence type="ECO:0000256" key="2">
    <source>
        <dbReference type="ARBA" id="ARBA00023180"/>
    </source>
</evidence>
<dbReference type="OMA" id="LMQIHWN"/>
<dbReference type="InterPro" id="IPR000323">
    <property type="entry name" value="Cu2_ascorb_mOase_N"/>
</dbReference>
<sequence>MVMDCAFLDYLLLRLLVLLWVSSLTSCYSFYQLELPNGDNVPHPCKVNYRWPGLGHLNPYGGGPRNPFGEAFQKAGYKWTHDLCIQDSDGDGRTNGQELGDPSCIWTKGQIPASIMDITHPGVCEPIGSPQCQGQNNFVDCHLQEFENCSRIKVEGVQNLTLRFPKNAIPAKETSYYCMSFDLPRDQDYHIIAYEPVIDNRDVMHHILLYGCNSKSPLRFSQPTTCGMNAESLGCYDIIGAWTVGSPGMCLPETVGYRMGNTSYQRALMQIHWNNPRLVQNYTDSSGLRIYYQPANTNISDLAMFMVGQMILEIPPGETNVVHQGICPGSCTSEIFYRPINIVTGLNHMHYLGRIGKVEVFRNGTKVTDLTYDPYYSYDSPTTHVHNPPIQVLPGDELKATCVYNSVSSSKYVYFGESTQEEMCVMFLTVYPAKAIKANNCMQVGPLNACDRMAGKPCEGCDWLSFTSLKGPNITYFVESLMANCSLDGFCRPECQQVRRDIAQHPCMKGEIVKLINMVFSRTQQGLQFLVRYNSCQDEDIRQPGTETCPKQCEC</sequence>
<dbReference type="Pfam" id="PF01082">
    <property type="entry name" value="Cu2_monooxygen"/>
    <property type="match status" value="1"/>
</dbReference>
<accession>A0A9W3BFH7</accession>
<dbReference type="RefSeq" id="XP_055898352.1">
    <property type="nucleotide sequence ID" value="XM_056042377.1"/>
</dbReference>
<reference evidence="8" key="1">
    <citation type="submission" date="2025-08" db="UniProtKB">
        <authorList>
            <consortium name="RefSeq"/>
        </authorList>
    </citation>
    <scope>IDENTIFICATION</scope>
</reference>
<dbReference type="AlphaFoldDB" id="A0A9W3BFH7"/>
<feature type="domain" description="Copper type II ascorbate-dependent monooxygenase N-terminal" evidence="4">
    <location>
        <begin position="162"/>
        <end position="278"/>
    </location>
</feature>
<dbReference type="Gene3D" id="2.60.120.310">
    <property type="entry name" value="Copper type II, ascorbate-dependent monooxygenase, N-terminal domain"/>
    <property type="match status" value="1"/>
</dbReference>
<dbReference type="PANTHER" id="PTHR10157">
    <property type="entry name" value="DOPAMINE BETA HYDROXYLASE RELATED"/>
    <property type="match status" value="1"/>
</dbReference>
<keyword evidence="7" id="KW-1185">Reference proteome</keyword>
<dbReference type="Gene3D" id="2.60.120.230">
    <property type="match status" value="1"/>
</dbReference>
<dbReference type="GO" id="GO:0004500">
    <property type="term" value="F:dopamine beta-monooxygenase activity"/>
    <property type="evidence" value="ECO:0007669"/>
    <property type="project" value="InterPro"/>
</dbReference>
<evidence type="ECO:0000313" key="7">
    <source>
        <dbReference type="Proteomes" id="UP001165740"/>
    </source>
</evidence>
<evidence type="ECO:0000256" key="1">
    <source>
        <dbReference type="ARBA" id="ARBA00023157"/>
    </source>
</evidence>
<feature type="domain" description="Temptin Cys/Cys disulfide" evidence="6">
    <location>
        <begin position="26"/>
        <end position="123"/>
    </location>
</feature>
<evidence type="ECO:0000259" key="6">
    <source>
        <dbReference type="Pfam" id="PF24784"/>
    </source>
</evidence>
<feature type="domain" description="Copper type II ascorbate-dependent monooxygenase C-terminal" evidence="5">
    <location>
        <begin position="311"/>
        <end position="450"/>
    </location>
</feature>
<evidence type="ECO:0000256" key="3">
    <source>
        <dbReference type="SAM" id="SignalP"/>
    </source>
</evidence>
<keyword evidence="3" id="KW-0732">Signal</keyword>
<dbReference type="InterPro" id="IPR024548">
    <property type="entry name" value="Cu2_monoox_C"/>
</dbReference>
<dbReference type="InterPro" id="IPR008977">
    <property type="entry name" value="PHM/PNGase_F_dom_sf"/>
</dbReference>
<dbReference type="GeneID" id="106078771"/>
<dbReference type="Pfam" id="PF24784">
    <property type="entry name" value="Temptin_C"/>
    <property type="match status" value="1"/>
</dbReference>
<dbReference type="InterPro" id="IPR036939">
    <property type="entry name" value="Cu2_ascorb_mOase_N_sf"/>
</dbReference>
<dbReference type="Pfam" id="PF03712">
    <property type="entry name" value="Cu2_monoox_C"/>
    <property type="match status" value="1"/>
</dbReference>
<keyword evidence="1" id="KW-1015">Disulfide bond</keyword>
<dbReference type="Proteomes" id="UP001165740">
    <property type="component" value="Chromosome 9"/>
</dbReference>
<dbReference type="PANTHER" id="PTHR10157:SF23">
    <property type="entry name" value="MOXD1 HOMOLOG 1"/>
    <property type="match status" value="1"/>
</dbReference>
<name>A0A9W3BFH7_BIOGL</name>
<proteinExistence type="predicted"/>
<dbReference type="OrthoDB" id="129121at2759"/>
<dbReference type="GO" id="GO:0005507">
    <property type="term" value="F:copper ion binding"/>
    <property type="evidence" value="ECO:0007669"/>
    <property type="project" value="InterPro"/>
</dbReference>
<organism evidence="7 8">
    <name type="scientific">Biomphalaria glabrata</name>
    <name type="common">Bloodfluke planorb</name>
    <name type="synonym">Freshwater snail</name>
    <dbReference type="NCBI Taxonomy" id="6526"/>
    <lineage>
        <taxon>Eukaryota</taxon>
        <taxon>Metazoa</taxon>
        <taxon>Spiralia</taxon>
        <taxon>Lophotrochozoa</taxon>
        <taxon>Mollusca</taxon>
        <taxon>Gastropoda</taxon>
        <taxon>Heterobranchia</taxon>
        <taxon>Euthyneura</taxon>
        <taxon>Panpulmonata</taxon>
        <taxon>Hygrophila</taxon>
        <taxon>Lymnaeoidea</taxon>
        <taxon>Planorbidae</taxon>
        <taxon>Biomphalaria</taxon>
    </lineage>
</organism>
<protein>
    <submittedName>
        <fullName evidence="8">MOXD1 homolog 1-like</fullName>
    </submittedName>
</protein>
<keyword evidence="2" id="KW-0325">Glycoprotein</keyword>
<dbReference type="SUPFAM" id="SSF49742">
    <property type="entry name" value="PHM/PNGase F"/>
    <property type="match status" value="2"/>
</dbReference>
<evidence type="ECO:0000259" key="5">
    <source>
        <dbReference type="Pfam" id="PF03712"/>
    </source>
</evidence>
<dbReference type="InterPro" id="IPR000945">
    <property type="entry name" value="DBH-like"/>
</dbReference>
<feature type="chain" id="PRO_5040910411" evidence="3">
    <location>
        <begin position="28"/>
        <end position="555"/>
    </location>
</feature>
<feature type="signal peptide" evidence="3">
    <location>
        <begin position="1"/>
        <end position="27"/>
    </location>
</feature>
<evidence type="ECO:0000259" key="4">
    <source>
        <dbReference type="Pfam" id="PF01082"/>
    </source>
</evidence>
<gene>
    <name evidence="8" type="primary">LOC106078771</name>
</gene>